<protein>
    <recommendedName>
        <fullName evidence="3">Lipoprotein</fullName>
    </recommendedName>
</protein>
<evidence type="ECO:0008006" key="3">
    <source>
        <dbReference type="Google" id="ProtNLM"/>
    </source>
</evidence>
<comment type="caution">
    <text evidence="1">The sequence shown here is derived from an EMBL/GenBank/DDBJ whole genome shotgun (WGS) entry which is preliminary data.</text>
</comment>
<dbReference type="Proteomes" id="UP000579945">
    <property type="component" value="Unassembled WGS sequence"/>
</dbReference>
<accession>A0A7W5V1P1</accession>
<evidence type="ECO:0000313" key="1">
    <source>
        <dbReference type="EMBL" id="MBB3726005.1"/>
    </source>
</evidence>
<dbReference type="GeneID" id="95388394"/>
<reference evidence="1 2" key="1">
    <citation type="submission" date="2020-08" db="EMBL/GenBank/DDBJ databases">
        <title>Sequencing the genomes of 1000 actinobacteria strains.</title>
        <authorList>
            <person name="Klenk H.-P."/>
        </authorList>
    </citation>
    <scope>NUCLEOTIDE SEQUENCE [LARGE SCALE GENOMIC DNA]</scope>
    <source>
        <strain evidence="1 2">DSM 44320</strain>
    </source>
</reference>
<keyword evidence="2" id="KW-1185">Reference proteome</keyword>
<dbReference type="AlphaFoldDB" id="A0A7W5V1P1"/>
<dbReference type="NCBIfam" id="NF046121">
    <property type="entry name" value="lipo_SCO7460"/>
    <property type="match status" value="1"/>
</dbReference>
<sequence length="337" mass="35944">MANAGRWTAGLAVLALAAGGCALGTGDDRRRAEELAAKQFPGQLTVVTARNLFPETSGSEVVFSLSGDPDAVVRLRVDADAGTCERQPCERKLAEAVDKGKSLGTAWRHLATAFQRCRHPIIAANWSLNEVWIEAAPTNANVKALLADVGECVQEWAKVRDGRGGLSVNLVEPVVAGKRPRGEPGQPTLLRMTESKLLAALSERSRFVAGYAVPEDPSEPPEVTARIFRPFAERQAFDKKVQAAVAGWLRANRPGASVGRVVGVWRLVPGTVDRQSGHVLFCEGQPKGEVCHGDQVVAVTVDPQGNPVGRLQVIEDVRDEKGTLRLPDDADGGQGTG</sequence>
<dbReference type="EMBL" id="JACIBV010000001">
    <property type="protein sequence ID" value="MBB3726005.1"/>
    <property type="molecule type" value="Genomic_DNA"/>
</dbReference>
<gene>
    <name evidence="1" type="ORF">FHR33_001865</name>
</gene>
<evidence type="ECO:0000313" key="2">
    <source>
        <dbReference type="Proteomes" id="UP000579945"/>
    </source>
</evidence>
<name>A0A7W5V1P1_9ACTN</name>
<dbReference type="RefSeq" id="WP_183645514.1">
    <property type="nucleotide sequence ID" value="NZ_JACIBV010000001.1"/>
</dbReference>
<proteinExistence type="predicted"/>
<dbReference type="PROSITE" id="PS51257">
    <property type="entry name" value="PROKAR_LIPOPROTEIN"/>
    <property type="match status" value="1"/>
</dbReference>
<organism evidence="1 2">
    <name type="scientific">Nonomuraea dietziae</name>
    <dbReference type="NCBI Taxonomy" id="65515"/>
    <lineage>
        <taxon>Bacteria</taxon>
        <taxon>Bacillati</taxon>
        <taxon>Actinomycetota</taxon>
        <taxon>Actinomycetes</taxon>
        <taxon>Streptosporangiales</taxon>
        <taxon>Streptosporangiaceae</taxon>
        <taxon>Nonomuraea</taxon>
    </lineage>
</organism>